<evidence type="ECO:0000256" key="2">
    <source>
        <dbReference type="ARBA" id="ARBA00023125"/>
    </source>
</evidence>
<accession>F4CPA2</accession>
<dbReference type="Pfam" id="PF00440">
    <property type="entry name" value="TetR_N"/>
    <property type="match status" value="1"/>
</dbReference>
<keyword evidence="3" id="KW-0804">Transcription</keyword>
<evidence type="ECO:0000256" key="1">
    <source>
        <dbReference type="ARBA" id="ARBA00023015"/>
    </source>
</evidence>
<dbReference type="HOGENOM" id="CLU_083278_1_1_11"/>
<dbReference type="STRING" id="675635.Psed_1782"/>
<evidence type="ECO:0000256" key="3">
    <source>
        <dbReference type="ARBA" id="ARBA00023163"/>
    </source>
</evidence>
<keyword evidence="7" id="KW-1185">Reference proteome</keyword>
<dbReference type="SUPFAM" id="SSF46689">
    <property type="entry name" value="Homeodomain-like"/>
    <property type="match status" value="1"/>
</dbReference>
<dbReference type="GO" id="GO:0000976">
    <property type="term" value="F:transcription cis-regulatory region binding"/>
    <property type="evidence" value="ECO:0007669"/>
    <property type="project" value="TreeGrafter"/>
</dbReference>
<dbReference type="Gene3D" id="1.10.10.60">
    <property type="entry name" value="Homeodomain-like"/>
    <property type="match status" value="1"/>
</dbReference>
<dbReference type="PRINTS" id="PR00455">
    <property type="entry name" value="HTHTETR"/>
</dbReference>
<proteinExistence type="predicted"/>
<dbReference type="Pfam" id="PF17932">
    <property type="entry name" value="TetR_C_24"/>
    <property type="match status" value="1"/>
</dbReference>
<organism evidence="6 7">
    <name type="scientific">Pseudonocardia dioxanivorans (strain ATCC 55486 / DSM 44775 / JCM 13855 / CB1190)</name>
    <dbReference type="NCBI Taxonomy" id="675635"/>
    <lineage>
        <taxon>Bacteria</taxon>
        <taxon>Bacillati</taxon>
        <taxon>Actinomycetota</taxon>
        <taxon>Actinomycetes</taxon>
        <taxon>Pseudonocardiales</taxon>
        <taxon>Pseudonocardiaceae</taxon>
        <taxon>Pseudonocardia</taxon>
    </lineage>
</organism>
<dbReference type="InterPro" id="IPR041490">
    <property type="entry name" value="KstR2_TetR_C"/>
</dbReference>
<dbReference type="RefSeq" id="WP_013673948.1">
    <property type="nucleotide sequence ID" value="NC_015312.1"/>
</dbReference>
<name>F4CPA2_PSEUX</name>
<dbReference type="GO" id="GO:0003700">
    <property type="term" value="F:DNA-binding transcription factor activity"/>
    <property type="evidence" value="ECO:0007669"/>
    <property type="project" value="TreeGrafter"/>
</dbReference>
<dbReference type="AlphaFoldDB" id="F4CPA2"/>
<keyword evidence="2 4" id="KW-0238">DNA-binding</keyword>
<reference evidence="6 7" key="1">
    <citation type="journal article" date="2011" name="J. Bacteriol.">
        <title>Genome sequence of the 1,4-dioxane-degrading Pseudonocardia dioxanivorans strain CB1190.</title>
        <authorList>
            <person name="Sales C.M."/>
            <person name="Mahendra S."/>
            <person name="Grostern A."/>
            <person name="Parales R.E."/>
            <person name="Goodwin L.A."/>
            <person name="Woyke T."/>
            <person name="Nolan M."/>
            <person name="Lapidus A."/>
            <person name="Chertkov O."/>
            <person name="Ovchinnikova G."/>
            <person name="Sczyrba A."/>
            <person name="Alvarez-Cohen L."/>
        </authorList>
    </citation>
    <scope>NUCLEOTIDE SEQUENCE [LARGE SCALE GENOMIC DNA]</scope>
    <source>
        <strain evidence="7">ATCC 55486 / DSM 44775 / JCM 13855 / CB1190</strain>
    </source>
</reference>
<dbReference type="PANTHER" id="PTHR30055">
    <property type="entry name" value="HTH-TYPE TRANSCRIPTIONAL REGULATOR RUTR"/>
    <property type="match status" value="1"/>
</dbReference>
<dbReference type="PROSITE" id="PS50977">
    <property type="entry name" value="HTH_TETR_2"/>
    <property type="match status" value="1"/>
</dbReference>
<dbReference type="PANTHER" id="PTHR30055:SF234">
    <property type="entry name" value="HTH-TYPE TRANSCRIPTIONAL REGULATOR BETI"/>
    <property type="match status" value="1"/>
</dbReference>
<dbReference type="KEGG" id="pdx:Psed_1782"/>
<dbReference type="InterPro" id="IPR001647">
    <property type="entry name" value="HTH_TetR"/>
</dbReference>
<dbReference type="Proteomes" id="UP000007809">
    <property type="component" value="Chromosome"/>
</dbReference>
<sequence>MTSVGSVGAPVSRVARKRAERQRLMERVAAEVFAERGYERASLEEIAARLDMRGASLYHYYPSKEDLFLAAVQNATAEVVARLREVASSGGPAVDRLRRLFVSQALVELRDYPSFAPLFLMHLPDPVLDARVRELSREHAAVFREVAAEVAGDRGDALIGTYLALGSLAYLRRWYDPAGALSPEELAEHVAASLVTLL</sequence>
<dbReference type="InterPro" id="IPR009057">
    <property type="entry name" value="Homeodomain-like_sf"/>
</dbReference>
<dbReference type="eggNOG" id="COG1309">
    <property type="taxonomic scope" value="Bacteria"/>
</dbReference>
<evidence type="ECO:0000313" key="7">
    <source>
        <dbReference type="Proteomes" id="UP000007809"/>
    </source>
</evidence>
<evidence type="ECO:0000313" key="6">
    <source>
        <dbReference type="EMBL" id="AEA24017.1"/>
    </source>
</evidence>
<dbReference type="OrthoDB" id="4726108at2"/>
<gene>
    <name evidence="6" type="ordered locus">Psed_1782</name>
</gene>
<protein>
    <submittedName>
        <fullName evidence="6">Regulatory protein TetR</fullName>
    </submittedName>
</protein>
<keyword evidence="1" id="KW-0805">Transcription regulation</keyword>
<dbReference type="Gene3D" id="1.10.357.10">
    <property type="entry name" value="Tetracycline Repressor, domain 2"/>
    <property type="match status" value="1"/>
</dbReference>
<evidence type="ECO:0000259" key="5">
    <source>
        <dbReference type="PROSITE" id="PS50977"/>
    </source>
</evidence>
<dbReference type="EMBL" id="CP002593">
    <property type="protein sequence ID" value="AEA24017.1"/>
    <property type="molecule type" value="Genomic_DNA"/>
</dbReference>
<feature type="DNA-binding region" description="H-T-H motif" evidence="4">
    <location>
        <begin position="42"/>
        <end position="61"/>
    </location>
</feature>
<dbReference type="InterPro" id="IPR050109">
    <property type="entry name" value="HTH-type_TetR-like_transc_reg"/>
</dbReference>
<feature type="domain" description="HTH tetR-type" evidence="5">
    <location>
        <begin position="19"/>
        <end position="79"/>
    </location>
</feature>
<evidence type="ECO:0000256" key="4">
    <source>
        <dbReference type="PROSITE-ProRule" id="PRU00335"/>
    </source>
</evidence>